<feature type="binding site" evidence="12">
    <location>
        <position position="204"/>
    </location>
    <ligand>
        <name>[4Fe-4S] cluster</name>
        <dbReference type="ChEBI" id="CHEBI:49883"/>
    </ligand>
</feature>
<dbReference type="STRING" id="867903.ThesuDRAFT_01762"/>
<dbReference type="InterPro" id="IPR005759">
    <property type="entry name" value="Nth"/>
</dbReference>
<evidence type="ECO:0000256" key="3">
    <source>
        <dbReference type="ARBA" id="ARBA00022723"/>
    </source>
</evidence>
<dbReference type="GO" id="GO:0140078">
    <property type="term" value="F:class I DNA-(apurinic or apyrimidinic site) endonuclease activity"/>
    <property type="evidence" value="ECO:0007669"/>
    <property type="project" value="UniProtKB-EC"/>
</dbReference>
<dbReference type="GO" id="GO:0051539">
    <property type="term" value="F:4 iron, 4 sulfur cluster binding"/>
    <property type="evidence" value="ECO:0007669"/>
    <property type="project" value="UniProtKB-UniRule"/>
</dbReference>
<dbReference type="InterPro" id="IPR011257">
    <property type="entry name" value="DNA_glycosylase"/>
</dbReference>
<dbReference type="FunFam" id="1.10.340.30:FF:000001">
    <property type="entry name" value="Endonuclease III"/>
    <property type="match status" value="1"/>
</dbReference>
<keyword evidence="3 12" id="KW-0479">Metal-binding</keyword>
<evidence type="ECO:0000313" key="17">
    <source>
        <dbReference type="Proteomes" id="UP000005710"/>
    </source>
</evidence>
<accession>K6PZ64</accession>
<dbReference type="InterPro" id="IPR023170">
    <property type="entry name" value="HhH_base_excis_C"/>
</dbReference>
<evidence type="ECO:0000256" key="5">
    <source>
        <dbReference type="ARBA" id="ARBA00022801"/>
    </source>
</evidence>
<sequence>MLATAPEAGPEDGDAAAAEAGRIARIRATLARMYPQATTALNWSTPFELLVATILSAQTTDAAVNQVTPALFARCPTPEAMLELSEDELGAMIRTIGLWRNKARNLLAACRILVERHGGQVPRTREELMQLPGVGRKTANVVLSNAFGIPAIAVDTHVFRVARRLGLATGTTPERVEQELMEKFPEAEWSRAHHWLIWHGRRICHARNPRCQACALRPDCPEGRARAGGASLEAAAEVEPGRRPAGEAGGAGRRSSRE</sequence>
<comment type="cofactor">
    <cofactor evidence="12">
        <name>[4Fe-4S] cluster</name>
        <dbReference type="ChEBI" id="CHEBI:49883"/>
    </cofactor>
    <text evidence="12">Binds 1 [4Fe-4S] cluster.</text>
</comment>
<comment type="catalytic activity">
    <reaction evidence="12">
        <text>2'-deoxyribonucleotide-(2'-deoxyribose 5'-phosphate)-2'-deoxyribonucleotide-DNA = a 3'-end 2'-deoxyribonucleotide-(2,3-dehydro-2,3-deoxyribose 5'-phosphate)-DNA + a 5'-end 5'-phospho-2'-deoxyribonucleoside-DNA + H(+)</text>
        <dbReference type="Rhea" id="RHEA:66592"/>
        <dbReference type="Rhea" id="RHEA-COMP:13180"/>
        <dbReference type="Rhea" id="RHEA-COMP:16897"/>
        <dbReference type="Rhea" id="RHEA-COMP:17067"/>
        <dbReference type="ChEBI" id="CHEBI:15378"/>
        <dbReference type="ChEBI" id="CHEBI:136412"/>
        <dbReference type="ChEBI" id="CHEBI:157695"/>
        <dbReference type="ChEBI" id="CHEBI:167181"/>
        <dbReference type="EC" id="4.2.99.18"/>
    </reaction>
</comment>
<dbReference type="SMART" id="SM00525">
    <property type="entry name" value="FES"/>
    <property type="match status" value="1"/>
</dbReference>
<dbReference type="Proteomes" id="UP000005710">
    <property type="component" value="Unassembled WGS sequence"/>
</dbReference>
<dbReference type="HAMAP" id="MF_00942">
    <property type="entry name" value="Nth"/>
    <property type="match status" value="1"/>
</dbReference>
<dbReference type="InterPro" id="IPR004036">
    <property type="entry name" value="Endonuclease-III-like_CS2"/>
</dbReference>
<dbReference type="FunFam" id="1.10.1670.10:FF:000001">
    <property type="entry name" value="Endonuclease III"/>
    <property type="match status" value="1"/>
</dbReference>
<dbReference type="Pfam" id="PF00730">
    <property type="entry name" value="HhH-GPD"/>
    <property type="match status" value="1"/>
</dbReference>
<comment type="similarity">
    <text evidence="1 12">Belongs to the Nth/MutY family.</text>
</comment>
<dbReference type="Gene3D" id="1.10.340.30">
    <property type="entry name" value="Hypothetical protein, domain 2"/>
    <property type="match status" value="1"/>
</dbReference>
<dbReference type="GO" id="GO:0019104">
    <property type="term" value="F:DNA N-glycosylase activity"/>
    <property type="evidence" value="ECO:0007669"/>
    <property type="project" value="UniProtKB-UniRule"/>
</dbReference>
<keyword evidence="17" id="KW-1185">Reference proteome</keyword>
<dbReference type="InterPro" id="IPR000445">
    <property type="entry name" value="HhH_motif"/>
</dbReference>
<reference evidence="16" key="1">
    <citation type="submission" date="2010-10" db="EMBL/GenBank/DDBJ databases">
        <authorList>
            <consortium name="US DOE Joint Genome Institute (JGI-PGF)"/>
            <person name="Lucas S."/>
            <person name="Copeland A."/>
            <person name="Lapidus A."/>
            <person name="Bruce D."/>
            <person name="Goodwin L."/>
            <person name="Pitluck S."/>
            <person name="Kyrpides N."/>
            <person name="Mavromatis K."/>
            <person name="Detter J.C."/>
            <person name="Han C."/>
            <person name="Land M."/>
            <person name="Hauser L."/>
            <person name="Markowitz V."/>
            <person name="Cheng J.-F."/>
            <person name="Hugenholtz P."/>
            <person name="Woyke T."/>
            <person name="Wu D."/>
            <person name="Pukall R."/>
            <person name="Wahrenburg C."/>
            <person name="Brambilla E."/>
            <person name="Klenk H.-P."/>
            <person name="Eisen J.A."/>
        </authorList>
    </citation>
    <scope>NUCLEOTIDE SEQUENCE [LARGE SCALE GENOMIC DNA]</scope>
    <source>
        <strain evidence="16">DSM 13965</strain>
    </source>
</reference>
<dbReference type="GO" id="GO:0006285">
    <property type="term" value="P:base-excision repair, AP site formation"/>
    <property type="evidence" value="ECO:0007669"/>
    <property type="project" value="TreeGrafter"/>
</dbReference>
<dbReference type="PANTHER" id="PTHR10359">
    <property type="entry name" value="A/G-SPECIFIC ADENINE GLYCOSYLASE/ENDONUCLEASE III"/>
    <property type="match status" value="1"/>
</dbReference>
<reference evidence="16" key="2">
    <citation type="submission" date="2012-10" db="EMBL/GenBank/DDBJ databases">
        <title>Improved high-quality draft of Thermaerobacter subterraneus C21, DSM 13965.</title>
        <authorList>
            <consortium name="DOE Joint Genome Institute"/>
            <person name="Eisen J."/>
            <person name="Huntemann M."/>
            <person name="Wei C.-L."/>
            <person name="Han J."/>
            <person name="Detter J.C."/>
            <person name="Han C."/>
            <person name="Tapia R."/>
            <person name="Chen A."/>
            <person name="Kyrpides N."/>
            <person name="Mavromatis K."/>
            <person name="Markowitz V."/>
            <person name="Szeto E."/>
            <person name="Ivanova N."/>
            <person name="Mikhailova N."/>
            <person name="Ovchinnikova G."/>
            <person name="Pagani I."/>
            <person name="Pati A."/>
            <person name="Goodwin L."/>
            <person name="Nordberg H.P."/>
            <person name="Cantor M.N."/>
            <person name="Hua S.X."/>
            <person name="Woyke T."/>
            <person name="Eisen J."/>
            <person name="Klenk H.-P."/>
        </authorList>
    </citation>
    <scope>NUCLEOTIDE SEQUENCE [LARGE SCALE GENOMIC DNA]</scope>
    <source>
        <strain evidence="16">DSM 13965</strain>
    </source>
</reference>
<feature type="domain" description="HhH-GPD" evidence="15">
    <location>
        <begin position="55"/>
        <end position="202"/>
    </location>
</feature>
<dbReference type="eggNOG" id="COG0177">
    <property type="taxonomic scope" value="Bacteria"/>
</dbReference>
<dbReference type="GO" id="GO:0003677">
    <property type="term" value="F:DNA binding"/>
    <property type="evidence" value="ECO:0007669"/>
    <property type="project" value="UniProtKB-UniRule"/>
</dbReference>
<dbReference type="SMART" id="SM00278">
    <property type="entry name" value="HhH1"/>
    <property type="match status" value="1"/>
</dbReference>
<evidence type="ECO:0000256" key="7">
    <source>
        <dbReference type="ARBA" id="ARBA00023014"/>
    </source>
</evidence>
<dbReference type="InterPro" id="IPR004035">
    <property type="entry name" value="Endouclease-III_FeS-bd_BS"/>
</dbReference>
<dbReference type="NCBIfam" id="TIGR01083">
    <property type="entry name" value="nth"/>
    <property type="match status" value="1"/>
</dbReference>
<evidence type="ECO:0000256" key="1">
    <source>
        <dbReference type="ARBA" id="ARBA00008343"/>
    </source>
</evidence>
<dbReference type="GO" id="GO:0046872">
    <property type="term" value="F:metal ion binding"/>
    <property type="evidence" value="ECO:0007669"/>
    <property type="project" value="UniProtKB-KW"/>
</dbReference>
<dbReference type="Gene3D" id="1.10.1670.10">
    <property type="entry name" value="Helix-hairpin-Helix base-excision DNA repair enzymes (C-terminal)"/>
    <property type="match status" value="1"/>
</dbReference>
<evidence type="ECO:0000256" key="13">
    <source>
        <dbReference type="SAM" id="MobiDB-lite"/>
    </source>
</evidence>
<name>K6PZ64_9FIRM</name>
<dbReference type="SMART" id="SM00478">
    <property type="entry name" value="ENDO3c"/>
    <property type="match status" value="1"/>
</dbReference>
<dbReference type="EC" id="4.2.99.18" evidence="12"/>
<evidence type="ECO:0000256" key="2">
    <source>
        <dbReference type="ARBA" id="ARBA00022485"/>
    </source>
</evidence>
<dbReference type="InterPro" id="IPR003583">
    <property type="entry name" value="Hlx-hairpin-Hlx_DNA-bd_motif"/>
</dbReference>
<evidence type="ECO:0000256" key="4">
    <source>
        <dbReference type="ARBA" id="ARBA00022763"/>
    </source>
</evidence>
<keyword evidence="9 12" id="KW-0234">DNA repair</keyword>
<evidence type="ECO:0000256" key="10">
    <source>
        <dbReference type="ARBA" id="ARBA00023239"/>
    </source>
</evidence>
<dbReference type="PROSITE" id="PS01155">
    <property type="entry name" value="ENDONUCLEASE_III_2"/>
    <property type="match status" value="1"/>
</dbReference>
<dbReference type="EMBL" id="AENY02000003">
    <property type="protein sequence ID" value="EKP94038.1"/>
    <property type="molecule type" value="Genomic_DNA"/>
</dbReference>
<feature type="binding site" evidence="12">
    <location>
        <position position="211"/>
    </location>
    <ligand>
        <name>[4Fe-4S] cluster</name>
        <dbReference type="ChEBI" id="CHEBI:49883"/>
    </ligand>
</feature>
<dbReference type="CDD" id="cd00056">
    <property type="entry name" value="ENDO3c"/>
    <property type="match status" value="1"/>
</dbReference>
<organism evidence="16 17">
    <name type="scientific">Thermaerobacter subterraneus DSM 13965</name>
    <dbReference type="NCBI Taxonomy" id="867903"/>
    <lineage>
        <taxon>Bacteria</taxon>
        <taxon>Bacillati</taxon>
        <taxon>Bacillota</taxon>
        <taxon>Clostridia</taxon>
        <taxon>Eubacteriales</taxon>
        <taxon>Clostridiales Family XVII. Incertae Sedis</taxon>
        <taxon>Thermaerobacter</taxon>
    </lineage>
</organism>
<dbReference type="RefSeq" id="WP_006904037.1">
    <property type="nucleotide sequence ID" value="NZ_JH976535.1"/>
</dbReference>
<keyword evidence="10 12" id="KW-0456">Lyase</keyword>
<feature type="domain" description="Helix-hairpin-helix DNA-binding motif class 1" evidence="14">
    <location>
        <begin position="126"/>
        <end position="145"/>
    </location>
</feature>
<keyword evidence="6 12" id="KW-0408">Iron</keyword>
<evidence type="ECO:0000256" key="6">
    <source>
        <dbReference type="ARBA" id="ARBA00023004"/>
    </source>
</evidence>
<evidence type="ECO:0000256" key="9">
    <source>
        <dbReference type="ARBA" id="ARBA00023204"/>
    </source>
</evidence>
<dbReference type="AlphaFoldDB" id="K6PZ64"/>
<evidence type="ECO:0000259" key="15">
    <source>
        <dbReference type="SMART" id="SM00478"/>
    </source>
</evidence>
<keyword evidence="7 12" id="KW-0411">Iron-sulfur</keyword>
<keyword evidence="5 12" id="KW-0378">Hydrolase</keyword>
<evidence type="ECO:0000313" key="16">
    <source>
        <dbReference type="EMBL" id="EKP94038.1"/>
    </source>
</evidence>
<keyword evidence="2 12" id="KW-0004">4Fe-4S</keyword>
<gene>
    <name evidence="12" type="primary">nth</name>
    <name evidence="16" type="ORF">ThesuDRAFT_01762</name>
</gene>
<proteinExistence type="inferred from homology"/>
<feature type="binding site" evidence="12">
    <location>
        <position position="220"/>
    </location>
    <ligand>
        <name>[4Fe-4S] cluster</name>
        <dbReference type="ChEBI" id="CHEBI:49883"/>
    </ligand>
</feature>
<dbReference type="Pfam" id="PF00633">
    <property type="entry name" value="HHH"/>
    <property type="match status" value="1"/>
</dbReference>
<evidence type="ECO:0000256" key="12">
    <source>
        <dbReference type="HAMAP-Rule" id="MF_00942"/>
    </source>
</evidence>
<evidence type="ECO:0000259" key="14">
    <source>
        <dbReference type="SMART" id="SM00278"/>
    </source>
</evidence>
<dbReference type="InterPro" id="IPR003265">
    <property type="entry name" value="HhH-GPD_domain"/>
</dbReference>
<dbReference type="InterPro" id="IPR003651">
    <property type="entry name" value="Endonuclease3_FeS-loop_motif"/>
</dbReference>
<feature type="region of interest" description="Disordered" evidence="13">
    <location>
        <begin position="224"/>
        <end position="258"/>
    </location>
</feature>
<keyword evidence="8 12" id="KW-0238">DNA-binding</keyword>
<comment type="caution">
    <text evidence="16">The sequence shown here is derived from an EMBL/GenBank/DDBJ whole genome shotgun (WGS) entry which is preliminary data.</text>
</comment>
<feature type="binding site" evidence="12">
    <location>
        <position position="214"/>
    </location>
    <ligand>
        <name>[4Fe-4S] cluster</name>
        <dbReference type="ChEBI" id="CHEBI:49883"/>
    </ligand>
</feature>
<feature type="compositionally biased region" description="Low complexity" evidence="13">
    <location>
        <begin position="227"/>
        <end position="237"/>
    </location>
</feature>
<comment type="function">
    <text evidence="12">DNA repair enzyme that has both DNA N-glycosylase activity and AP-lyase activity. The DNA N-glycosylase activity releases various damaged pyrimidines from DNA by cleaving the N-glycosidic bond, leaving an AP (apurinic/apyrimidinic) site. The AP-lyase activity cleaves the phosphodiester bond 3' to the AP site by a beta-elimination, leaving a 3'-terminal unsaturated sugar and a product with a terminal 5'-phosphate.</text>
</comment>
<dbReference type="PROSITE" id="PS00764">
    <property type="entry name" value="ENDONUCLEASE_III_1"/>
    <property type="match status" value="1"/>
</dbReference>
<dbReference type="HOGENOM" id="CLU_012862_3_4_9"/>
<protein>
    <recommendedName>
        <fullName evidence="12">Endonuclease III</fullName>
        <ecNumber evidence="12">4.2.99.18</ecNumber>
    </recommendedName>
    <alternativeName>
        <fullName evidence="12">DNA-(apurinic or apyrimidinic site) lyase</fullName>
    </alternativeName>
</protein>
<evidence type="ECO:0000256" key="11">
    <source>
        <dbReference type="ARBA" id="ARBA00023295"/>
    </source>
</evidence>
<dbReference type="PANTHER" id="PTHR10359:SF18">
    <property type="entry name" value="ENDONUCLEASE III"/>
    <property type="match status" value="1"/>
</dbReference>
<keyword evidence="4 12" id="KW-0227">DNA damage</keyword>
<keyword evidence="11 12" id="KW-0326">Glycosidase</keyword>
<dbReference type="SUPFAM" id="SSF48150">
    <property type="entry name" value="DNA-glycosylase"/>
    <property type="match status" value="1"/>
</dbReference>
<evidence type="ECO:0000256" key="8">
    <source>
        <dbReference type="ARBA" id="ARBA00023125"/>
    </source>
</evidence>